<evidence type="ECO:0000259" key="5">
    <source>
        <dbReference type="PROSITE" id="PS50105"/>
    </source>
</evidence>
<dbReference type="SUPFAM" id="SSF47769">
    <property type="entry name" value="SAM/Pointed domain"/>
    <property type="match status" value="1"/>
</dbReference>
<dbReference type="PROSITE" id="PS50105">
    <property type="entry name" value="SAM_DOMAIN"/>
    <property type="match status" value="1"/>
</dbReference>
<evidence type="ECO:0000256" key="2">
    <source>
        <dbReference type="ARBA" id="ARBA00023163"/>
    </source>
</evidence>
<sequence length="1083" mass="119766">MRRKKSGRGRPKTVQNPKKSSKKEMGVVRKGAESGAPTPDISVLGYTKTGPTSYRIGSTHVELESAEDDIQPIFKDSEIVLEVECGSNSALMYLSRLCQGSKGQCIEYDGAWISPNDFQMISGRETAKDWKRSIRHYGRSLKLLINKGVLTIHPAACRCDSCRLLTQTTACEPPRKIERGPKDIKKQHKFNTSEEDRDEPFTDSPEDSIETDIKTDNKQPFKYQSDGSKAESDSGESESPDGYVSEAESLSGDVPQAKVSKTPKFDPPRQVYPSIAFDKSNCDDEEDGDDDDDDEDDEDSDTIIDGKLDAKSNDDIPLIKWSASNFNNNNTTKELSKTLPNVSDPVLLKQIADDSSDDRRSDSTDDTPLSVLRTSLQENEISHAEKTKQEQVDTEYNLSDQQPIENDEVDDVDDEPIDVDDSTNLKPENPAPKEKPNFRSPEKNNGHQRESRLTSIINHLRTSKEKLSPSETKPVTMSEGLLMPSFDETSSSVEKYPKERRASDDSKEEKADAKDLEPGEIRRSGSTGPSFDSTPMTASSLPPQPMVPPPYFGVPFDPQYPMLGLSLQHLFAQNLATSYGMNGMSFPQKPFPDLPAKSKPPSTTVKAPAATMTKEEYNKQQTTSPTAATTPQPRFTSSPVGSTSSRGSAPSSSTSPNYSAEKAAVMAKLTEKLAKISNKPPEVIDKTVKYAIKRAKRMQKLERLQAKLKKHDFVSPIAGKSNKEYYRDRSPERQPQRYGDPSIRADKRQLPANPPPAHQNSKHAGQPSFLPTPGLSVGYPYPADVMANISPLQIPLPSLQMWQSCFPFTMPPPGLETTRFTQFFHNLNGGMMASPTLKRPAEESVVDLSSKRQKLMHSDKMFYRDSGSDNCVTSIHSSAMMHSLPNMVPSPNHSSGSPTTESSSSPFLSNGPQLNCETSSSIPTSFTAVSSLAGQQSLKQRLEESIDQALDGIDDSENDGRHERQGHKLNGFGISTWSDYERKKSSMECTCEFKHIDDIRRWSTEDVCRFMRKLDGCGPYIETFRRAGVDGSSLPLLTTDSLTKSLGMKLGPALVLTGAVARKAREISKIVPCSYCRKKIQRG</sequence>
<feature type="compositionally biased region" description="Basic and acidic residues" evidence="4">
    <location>
        <begin position="721"/>
        <end position="735"/>
    </location>
</feature>
<feature type="compositionally biased region" description="Basic residues" evidence="4">
    <location>
        <begin position="1"/>
        <end position="11"/>
    </location>
</feature>
<evidence type="ECO:0000256" key="3">
    <source>
        <dbReference type="ARBA" id="ARBA00023242"/>
    </source>
</evidence>
<dbReference type="GO" id="GO:0046872">
    <property type="term" value="F:metal ion binding"/>
    <property type="evidence" value="ECO:0007669"/>
    <property type="project" value="UniProtKB-KW"/>
</dbReference>
<dbReference type="Gene3D" id="3.10.390.10">
    <property type="entry name" value="SAND domain-like"/>
    <property type="match status" value="1"/>
</dbReference>
<feature type="compositionally biased region" description="Basic and acidic residues" evidence="4">
    <location>
        <begin position="174"/>
        <end position="184"/>
    </location>
</feature>
<accession>A0AAN8J9P3</accession>
<comment type="caution">
    <text evidence="7">The sequence shown here is derived from an EMBL/GenBank/DDBJ whole genome shotgun (WGS) entry which is preliminary data.</text>
</comment>
<dbReference type="SUPFAM" id="SSF63763">
    <property type="entry name" value="SAND domain-like"/>
    <property type="match status" value="1"/>
</dbReference>
<feature type="region of interest" description="Disordered" evidence="4">
    <location>
        <begin position="174"/>
        <end position="315"/>
    </location>
</feature>
<dbReference type="SMART" id="SM00258">
    <property type="entry name" value="SAND"/>
    <property type="match status" value="1"/>
</dbReference>
<feature type="region of interest" description="Disordered" evidence="4">
    <location>
        <begin position="590"/>
        <end position="659"/>
    </location>
</feature>
<feature type="domain" description="SAM" evidence="5">
    <location>
        <begin position="1002"/>
        <end position="1048"/>
    </location>
</feature>
<organism evidence="7 8">
    <name type="scientific">Patella caerulea</name>
    <name type="common">Rayed Mediterranean limpet</name>
    <dbReference type="NCBI Taxonomy" id="87958"/>
    <lineage>
        <taxon>Eukaryota</taxon>
        <taxon>Metazoa</taxon>
        <taxon>Spiralia</taxon>
        <taxon>Lophotrochozoa</taxon>
        <taxon>Mollusca</taxon>
        <taxon>Gastropoda</taxon>
        <taxon>Patellogastropoda</taxon>
        <taxon>Patelloidea</taxon>
        <taxon>Patellidae</taxon>
        <taxon>Patella</taxon>
    </lineage>
</organism>
<feature type="compositionally biased region" description="Basic and acidic residues" evidence="4">
    <location>
        <begin position="431"/>
        <end position="452"/>
    </location>
</feature>
<evidence type="ECO:0000313" key="7">
    <source>
        <dbReference type="EMBL" id="KAK6170643.1"/>
    </source>
</evidence>
<dbReference type="PROSITE" id="PS50864">
    <property type="entry name" value="SAND"/>
    <property type="match status" value="1"/>
</dbReference>
<dbReference type="InterPro" id="IPR001660">
    <property type="entry name" value="SAM"/>
</dbReference>
<protein>
    <recommendedName>
        <fullName evidence="9">SAND domain-containing protein</fullName>
    </recommendedName>
</protein>
<dbReference type="InterPro" id="IPR010919">
    <property type="entry name" value="SAND-like_dom_sf"/>
</dbReference>
<feature type="compositionally biased region" description="Basic and acidic residues" evidence="4">
    <location>
        <begin position="495"/>
        <end position="523"/>
    </location>
</feature>
<evidence type="ECO:0000313" key="8">
    <source>
        <dbReference type="Proteomes" id="UP001347796"/>
    </source>
</evidence>
<dbReference type="SMART" id="SM00454">
    <property type="entry name" value="SAM"/>
    <property type="match status" value="1"/>
</dbReference>
<feature type="compositionally biased region" description="Acidic residues" evidence="4">
    <location>
        <begin position="405"/>
        <end position="421"/>
    </location>
</feature>
<evidence type="ECO:0000256" key="1">
    <source>
        <dbReference type="ARBA" id="ARBA00023015"/>
    </source>
</evidence>
<feature type="region of interest" description="Disordered" evidence="4">
    <location>
        <begin position="349"/>
        <end position="548"/>
    </location>
</feature>
<dbReference type="EMBL" id="JAZGQO010000014">
    <property type="protein sequence ID" value="KAK6170643.1"/>
    <property type="molecule type" value="Genomic_DNA"/>
</dbReference>
<dbReference type="InterPro" id="IPR013761">
    <property type="entry name" value="SAM/pointed_sf"/>
</dbReference>
<dbReference type="PANTHER" id="PTHR10417">
    <property type="entry name" value="GLUCOCORTICOID MODULATORY ELEMENT-BINDING PROTEIN"/>
    <property type="match status" value="1"/>
</dbReference>
<proteinExistence type="predicted"/>
<feature type="compositionally biased region" description="Polar residues" evidence="4">
    <location>
        <begin position="910"/>
        <end position="920"/>
    </location>
</feature>
<feature type="compositionally biased region" description="Basic and acidic residues" evidence="4">
    <location>
        <begin position="380"/>
        <end position="391"/>
    </location>
</feature>
<feature type="compositionally biased region" description="Low complexity" evidence="4">
    <location>
        <begin position="894"/>
        <end position="909"/>
    </location>
</feature>
<feature type="region of interest" description="Disordered" evidence="4">
    <location>
        <begin position="719"/>
        <end position="771"/>
    </location>
</feature>
<evidence type="ECO:0008006" key="9">
    <source>
        <dbReference type="Google" id="ProtNLM"/>
    </source>
</evidence>
<keyword evidence="1" id="KW-0805">Transcription regulation</keyword>
<dbReference type="InterPro" id="IPR000770">
    <property type="entry name" value="SAND_dom"/>
</dbReference>
<feature type="region of interest" description="Disordered" evidence="4">
    <location>
        <begin position="882"/>
        <end position="920"/>
    </location>
</feature>
<evidence type="ECO:0000256" key="4">
    <source>
        <dbReference type="SAM" id="MobiDB-lite"/>
    </source>
</evidence>
<dbReference type="Proteomes" id="UP001347796">
    <property type="component" value="Unassembled WGS sequence"/>
</dbReference>
<evidence type="ECO:0000259" key="6">
    <source>
        <dbReference type="PROSITE" id="PS50864"/>
    </source>
</evidence>
<dbReference type="Gene3D" id="1.10.150.50">
    <property type="entry name" value="Transcription Factor, Ets-1"/>
    <property type="match status" value="1"/>
</dbReference>
<keyword evidence="3" id="KW-0539">Nucleus</keyword>
<feature type="compositionally biased region" description="Acidic residues" evidence="4">
    <location>
        <begin position="283"/>
        <end position="302"/>
    </location>
</feature>
<dbReference type="Pfam" id="PF01342">
    <property type="entry name" value="SAND"/>
    <property type="match status" value="1"/>
</dbReference>
<dbReference type="PANTHER" id="PTHR10417:SF15">
    <property type="entry name" value="STERILE ALPHA MOTIF DOMAIN-CONTAINING 11"/>
    <property type="match status" value="1"/>
</dbReference>
<dbReference type="AlphaFoldDB" id="A0AAN8J9P3"/>
<feature type="compositionally biased region" description="Basic and acidic residues" evidence="4">
    <location>
        <begin position="304"/>
        <end position="314"/>
    </location>
</feature>
<keyword evidence="8" id="KW-1185">Reference proteome</keyword>
<feature type="compositionally biased region" description="Low complexity" evidence="4">
    <location>
        <begin position="620"/>
        <end position="659"/>
    </location>
</feature>
<feature type="region of interest" description="Disordered" evidence="4">
    <location>
        <begin position="1"/>
        <end position="42"/>
    </location>
</feature>
<dbReference type="GO" id="GO:0003677">
    <property type="term" value="F:DNA binding"/>
    <property type="evidence" value="ECO:0007669"/>
    <property type="project" value="UniProtKB-KW"/>
</dbReference>
<feature type="compositionally biased region" description="Polar residues" evidence="4">
    <location>
        <begin position="524"/>
        <end position="541"/>
    </location>
</feature>
<keyword evidence="2" id="KW-0804">Transcription</keyword>
<gene>
    <name evidence="7" type="ORF">SNE40_018991</name>
</gene>
<name>A0AAN8J9P3_PATCE</name>
<dbReference type="Pfam" id="PF00536">
    <property type="entry name" value="SAM_1"/>
    <property type="match status" value="1"/>
</dbReference>
<feature type="compositionally biased region" description="Basic and acidic residues" evidence="4">
    <location>
        <begin position="22"/>
        <end position="32"/>
    </location>
</feature>
<reference evidence="7 8" key="1">
    <citation type="submission" date="2024-01" db="EMBL/GenBank/DDBJ databases">
        <title>The genome of the rayed Mediterranean limpet Patella caerulea (Linnaeus, 1758).</title>
        <authorList>
            <person name="Anh-Thu Weber A."/>
            <person name="Halstead-Nussloch G."/>
        </authorList>
    </citation>
    <scope>NUCLEOTIDE SEQUENCE [LARGE SCALE GENOMIC DNA]</scope>
    <source>
        <strain evidence="7">AATW-2023a</strain>
        <tissue evidence="7">Whole specimen</tissue>
    </source>
</reference>
<feature type="domain" description="SAND" evidence="6">
    <location>
        <begin position="58"/>
        <end position="151"/>
    </location>
</feature>